<dbReference type="Proteomes" id="UP000886042">
    <property type="component" value="Unassembled WGS sequence"/>
</dbReference>
<keyword evidence="1" id="KW-0732">Signal</keyword>
<reference evidence="3" key="1">
    <citation type="journal article" date="2020" name="mSystems">
        <title>Genome- and Community-Level Interaction Insights into Carbon Utilization and Element Cycling Functions of Hydrothermarchaeota in Hydrothermal Sediment.</title>
        <authorList>
            <person name="Zhou Z."/>
            <person name="Liu Y."/>
            <person name="Xu W."/>
            <person name="Pan J."/>
            <person name="Luo Z.H."/>
            <person name="Li M."/>
        </authorList>
    </citation>
    <scope>NUCLEOTIDE SEQUENCE [LARGE SCALE GENOMIC DNA]</scope>
    <source>
        <strain evidence="3">HyVt-489</strain>
    </source>
</reference>
<evidence type="ECO:0000313" key="3">
    <source>
        <dbReference type="EMBL" id="HFB54503.1"/>
    </source>
</evidence>
<sequence>MKTLIKSALACTLLTGLLSTTAFAQTTIKGGKIITNTVTGTLPNSTLVIDKNGVVSTLLVSDKKHGDKSDNYWITPGFFAPYSTLGLVEVSAVRGTNNTSADKTEASVSLRAADSINPHSTSIPVSRLGGVLFAAVAPGSNIDIFGGIGSVISTSGSFSSILDDEAFIFIAFDGGSERTGRNRGAAMAYLRAALDDAQNFNTRFSGPTDGDALRRADAKALRVALQGQKPLLVAADRAIDIHNIISLKSQHPSLKISIFGGAEAWMVADELATANIAVIIDPLEDLPYNFDLLGARLDNAKTLIDAGVNTAFMARTATGGSAHNLRLIAQHAGNAVANGVSWDDAFKAVSLVPATIYGHSELAQIRSGEKANLVVWDGDPLEITSAPIAIYIDGELQPLTSRQTELS</sequence>
<dbReference type="EMBL" id="DRMN01000079">
    <property type="protein sequence ID" value="HFB54503.1"/>
    <property type="molecule type" value="Genomic_DNA"/>
</dbReference>
<organism evidence="3">
    <name type="scientific">Hellea balneolensis</name>
    <dbReference type="NCBI Taxonomy" id="287478"/>
    <lineage>
        <taxon>Bacteria</taxon>
        <taxon>Pseudomonadati</taxon>
        <taxon>Pseudomonadota</taxon>
        <taxon>Alphaproteobacteria</taxon>
        <taxon>Maricaulales</taxon>
        <taxon>Robiginitomaculaceae</taxon>
        <taxon>Hellea</taxon>
    </lineage>
</organism>
<name>A0A7C3C4M3_9PROT</name>
<feature type="chain" id="PRO_5028078252" evidence="1">
    <location>
        <begin position="25"/>
        <end position="407"/>
    </location>
</feature>
<feature type="domain" description="Amidohydrolase-related" evidence="2">
    <location>
        <begin position="272"/>
        <end position="384"/>
    </location>
</feature>
<feature type="non-terminal residue" evidence="3">
    <location>
        <position position="407"/>
    </location>
</feature>
<dbReference type="InterPro" id="IPR011059">
    <property type="entry name" value="Metal-dep_hydrolase_composite"/>
</dbReference>
<gene>
    <name evidence="3" type="ORF">ENJ46_01145</name>
</gene>
<dbReference type="Pfam" id="PF01979">
    <property type="entry name" value="Amidohydro_1"/>
    <property type="match status" value="1"/>
</dbReference>
<proteinExistence type="predicted"/>
<dbReference type="GO" id="GO:0016810">
    <property type="term" value="F:hydrolase activity, acting on carbon-nitrogen (but not peptide) bonds"/>
    <property type="evidence" value="ECO:0007669"/>
    <property type="project" value="InterPro"/>
</dbReference>
<protein>
    <submittedName>
        <fullName evidence="3">Amidohydrolase</fullName>
    </submittedName>
</protein>
<comment type="caution">
    <text evidence="3">The sequence shown here is derived from an EMBL/GenBank/DDBJ whole genome shotgun (WGS) entry which is preliminary data.</text>
</comment>
<evidence type="ECO:0000256" key="1">
    <source>
        <dbReference type="SAM" id="SignalP"/>
    </source>
</evidence>
<dbReference type="AlphaFoldDB" id="A0A7C3C4M3"/>
<accession>A0A7C3C4M3</accession>
<dbReference type="SUPFAM" id="SSF51338">
    <property type="entry name" value="Composite domain of metallo-dependent hydrolases"/>
    <property type="match status" value="1"/>
</dbReference>
<evidence type="ECO:0000259" key="2">
    <source>
        <dbReference type="Pfam" id="PF01979"/>
    </source>
</evidence>
<feature type="signal peptide" evidence="1">
    <location>
        <begin position="1"/>
        <end position="24"/>
    </location>
</feature>
<dbReference type="InterPro" id="IPR006680">
    <property type="entry name" value="Amidohydro-rel"/>
</dbReference>
<dbReference type="Gene3D" id="3.20.20.140">
    <property type="entry name" value="Metal-dependent hydrolases"/>
    <property type="match status" value="1"/>
</dbReference>